<proteinExistence type="predicted"/>
<dbReference type="KEGG" id="asal:CFBP5507_15385"/>
<dbReference type="Proteomes" id="UP000298735">
    <property type="component" value="Chromosome Linear"/>
</dbReference>
<accession>A0A4Z1QPY6</accession>
<evidence type="ECO:0000313" key="1">
    <source>
        <dbReference type="EMBL" id="UYZ09102.1"/>
    </source>
</evidence>
<reference evidence="1" key="1">
    <citation type="submission" date="2022-10" db="EMBL/GenBank/DDBJ databases">
        <title>Complete genome sequence of Agrobacterium salinitolerans CFBP5507.</title>
        <authorList>
            <person name="Tchabashvili S."/>
            <person name="Yen H.-C."/>
            <person name="Haryono M."/>
            <person name="Lin Y.-C."/>
            <person name="Lai E.-M."/>
            <person name="Kuo C.-H."/>
        </authorList>
    </citation>
    <scope>NUCLEOTIDE SEQUENCE</scope>
    <source>
        <strain evidence="1">CFBP5507</strain>
    </source>
</reference>
<sequence>MAYFQRQDRRPSLDELKAHLAVAIAKWGPVVKDTNAQMERPVMADTISTFRLRIQLVWCFRITHQSVAKTRLASSGR</sequence>
<name>A0A4Z1QPY6_9HYPH</name>
<dbReference type="AlphaFoldDB" id="A0A4Z1QPY6"/>
<organism evidence="1 2">
    <name type="scientific">Agrobacterium salinitolerans</name>
    <dbReference type="NCBI Taxonomy" id="1183413"/>
    <lineage>
        <taxon>Bacteria</taxon>
        <taxon>Pseudomonadati</taxon>
        <taxon>Pseudomonadota</taxon>
        <taxon>Alphaproteobacteria</taxon>
        <taxon>Hyphomicrobiales</taxon>
        <taxon>Rhizobiaceae</taxon>
        <taxon>Rhizobium/Agrobacterium group</taxon>
        <taxon>Agrobacterium</taxon>
    </lineage>
</organism>
<dbReference type="RefSeq" id="WP_137411116.1">
    <property type="nucleotide sequence ID" value="NZ_CP109969.1"/>
</dbReference>
<protein>
    <submittedName>
        <fullName evidence="1">Uncharacterized protein</fullName>
    </submittedName>
</protein>
<evidence type="ECO:0000313" key="2">
    <source>
        <dbReference type="Proteomes" id="UP000298735"/>
    </source>
</evidence>
<dbReference type="EMBL" id="CP109969">
    <property type="protein sequence ID" value="UYZ09102.1"/>
    <property type="molecule type" value="Genomic_DNA"/>
</dbReference>
<gene>
    <name evidence="1" type="ORF">CFBP5507_15385</name>
</gene>